<sequence>MPTKLPSSFSCIQIITPRSSPIPTDGPYLSYISTSEFDPVLYREELIRKAYLAKFPLYNSDRPDYLITIGKGHKTCSTISVEVKGQEDKSGRSRMPAAFAAITCTIITLFLLMFYVYLSGFVNF</sequence>
<keyword evidence="1" id="KW-0472">Membrane</keyword>
<protein>
    <submittedName>
        <fullName evidence="2">Uncharacterized protein</fullName>
    </submittedName>
</protein>
<evidence type="ECO:0000313" key="2">
    <source>
        <dbReference type="EMBL" id="EGT30420.1"/>
    </source>
</evidence>
<keyword evidence="1" id="KW-0812">Transmembrane</keyword>
<gene>
    <name evidence="2" type="ORF">CAEBREN_01966</name>
</gene>
<evidence type="ECO:0000256" key="1">
    <source>
        <dbReference type="SAM" id="Phobius"/>
    </source>
</evidence>
<dbReference type="eggNOG" id="ENOG502TJNB">
    <property type="taxonomic scope" value="Eukaryota"/>
</dbReference>
<dbReference type="Proteomes" id="UP000008068">
    <property type="component" value="Unassembled WGS sequence"/>
</dbReference>
<feature type="transmembrane region" description="Helical" evidence="1">
    <location>
        <begin position="97"/>
        <end position="118"/>
    </location>
</feature>
<dbReference type="OMA" id="CIQIITP"/>
<dbReference type="OrthoDB" id="5793027at2759"/>
<keyword evidence="3" id="KW-1185">Reference proteome</keyword>
<accession>G0M839</accession>
<reference evidence="3" key="1">
    <citation type="submission" date="2011-07" db="EMBL/GenBank/DDBJ databases">
        <authorList>
            <consortium name="Caenorhabditis brenneri Sequencing and Analysis Consortium"/>
            <person name="Wilson R.K."/>
        </authorList>
    </citation>
    <scope>NUCLEOTIDE SEQUENCE [LARGE SCALE GENOMIC DNA]</scope>
    <source>
        <strain evidence="3">PB2801</strain>
    </source>
</reference>
<evidence type="ECO:0000313" key="3">
    <source>
        <dbReference type="Proteomes" id="UP000008068"/>
    </source>
</evidence>
<name>G0M839_CAEBE</name>
<proteinExistence type="predicted"/>
<dbReference type="InParanoid" id="G0M839"/>
<keyword evidence="1" id="KW-1133">Transmembrane helix</keyword>
<dbReference type="FunCoup" id="G0M839">
    <property type="interactions" value="242"/>
</dbReference>
<dbReference type="AlphaFoldDB" id="G0M839"/>
<organism evidence="3">
    <name type="scientific">Caenorhabditis brenneri</name>
    <name type="common">Nematode worm</name>
    <dbReference type="NCBI Taxonomy" id="135651"/>
    <lineage>
        <taxon>Eukaryota</taxon>
        <taxon>Metazoa</taxon>
        <taxon>Ecdysozoa</taxon>
        <taxon>Nematoda</taxon>
        <taxon>Chromadorea</taxon>
        <taxon>Rhabditida</taxon>
        <taxon>Rhabditina</taxon>
        <taxon>Rhabditomorpha</taxon>
        <taxon>Rhabditoidea</taxon>
        <taxon>Rhabditidae</taxon>
        <taxon>Peloderinae</taxon>
        <taxon>Caenorhabditis</taxon>
    </lineage>
</organism>
<dbReference type="HOGENOM" id="CLU_2017272_0_0_1"/>
<dbReference type="EMBL" id="GL379786">
    <property type="protein sequence ID" value="EGT30420.1"/>
    <property type="molecule type" value="Genomic_DNA"/>
</dbReference>